<dbReference type="AlphaFoldDB" id="A0A161W1Y5"/>
<comment type="caution">
    <text evidence="2">The sequence shown here is derived from an EMBL/GenBank/DDBJ whole genome shotgun (WGS) entry which is preliminary data.</text>
</comment>
<sequence>MAAGRHIPRSPLASHSESLIDMQIPQASPSTRTSRKRCLDELFIDSMPPSPDKLQRELDRQHEEALEARRASSSLLQPDAHSRTQVQESKRQKKLAYRGKPPEHDAKPCSNNGYNNDDEDGDGDGGYARERRLSSPANSSEH</sequence>
<proteinExistence type="predicted"/>
<organism evidence="2 3">
    <name type="scientific">Colletotrichum tofieldiae</name>
    <dbReference type="NCBI Taxonomy" id="708197"/>
    <lineage>
        <taxon>Eukaryota</taxon>
        <taxon>Fungi</taxon>
        <taxon>Dikarya</taxon>
        <taxon>Ascomycota</taxon>
        <taxon>Pezizomycotina</taxon>
        <taxon>Sordariomycetes</taxon>
        <taxon>Hypocreomycetidae</taxon>
        <taxon>Glomerellales</taxon>
        <taxon>Glomerellaceae</taxon>
        <taxon>Colletotrichum</taxon>
        <taxon>Colletotrichum spaethianum species complex</taxon>
    </lineage>
</organism>
<keyword evidence="3" id="KW-1185">Reference proteome</keyword>
<gene>
    <name evidence="2" type="ORF">CT0861_10347</name>
</gene>
<feature type="compositionally biased region" description="Basic and acidic residues" evidence="1">
    <location>
        <begin position="53"/>
        <end position="70"/>
    </location>
</feature>
<evidence type="ECO:0000256" key="1">
    <source>
        <dbReference type="SAM" id="MobiDB-lite"/>
    </source>
</evidence>
<dbReference type="EMBL" id="LFIV01000237">
    <property type="protein sequence ID" value="KZL65153.1"/>
    <property type="molecule type" value="Genomic_DNA"/>
</dbReference>
<dbReference type="Proteomes" id="UP000076552">
    <property type="component" value="Unassembled WGS sequence"/>
</dbReference>
<accession>A0A161W1Y5</accession>
<evidence type="ECO:0000313" key="2">
    <source>
        <dbReference type="EMBL" id="KZL65153.1"/>
    </source>
</evidence>
<name>A0A161W1Y5_9PEZI</name>
<feature type="region of interest" description="Disordered" evidence="1">
    <location>
        <begin position="1"/>
        <end position="142"/>
    </location>
</feature>
<reference evidence="2 3" key="1">
    <citation type="submission" date="2015-06" db="EMBL/GenBank/DDBJ databases">
        <title>Survival trade-offs in plant roots during colonization by closely related pathogenic and mutualistic fungi.</title>
        <authorList>
            <person name="Hacquard S."/>
            <person name="Kracher B."/>
            <person name="Hiruma K."/>
            <person name="Weinman A."/>
            <person name="Muench P."/>
            <person name="Garrido Oter R."/>
            <person name="Ver Loren van Themaat E."/>
            <person name="Dallerey J.-F."/>
            <person name="Damm U."/>
            <person name="Henrissat B."/>
            <person name="Lespinet O."/>
            <person name="Thon M."/>
            <person name="Kemen E."/>
            <person name="McHardy A.C."/>
            <person name="Schulze-Lefert P."/>
            <person name="O'Connell R.J."/>
        </authorList>
    </citation>
    <scope>NUCLEOTIDE SEQUENCE [LARGE SCALE GENOMIC DNA]</scope>
    <source>
        <strain evidence="2 3">0861</strain>
    </source>
</reference>
<evidence type="ECO:0000313" key="3">
    <source>
        <dbReference type="Proteomes" id="UP000076552"/>
    </source>
</evidence>
<protein>
    <submittedName>
        <fullName evidence="2">Uncharacterized protein</fullName>
    </submittedName>
</protein>